<evidence type="ECO:0000313" key="11">
    <source>
        <dbReference type="Proteomes" id="UP000476934"/>
    </source>
</evidence>
<dbReference type="SUPFAM" id="SSF58104">
    <property type="entry name" value="Methyl-accepting chemotaxis protein (MCP) signaling domain"/>
    <property type="match status" value="1"/>
</dbReference>
<dbReference type="PANTHER" id="PTHR32089">
    <property type="entry name" value="METHYL-ACCEPTING CHEMOTAXIS PROTEIN MCPB"/>
    <property type="match status" value="1"/>
</dbReference>
<evidence type="ECO:0000256" key="4">
    <source>
        <dbReference type="ARBA" id="ARBA00023224"/>
    </source>
</evidence>
<proteinExistence type="inferred from homology"/>
<evidence type="ECO:0000256" key="7">
    <source>
        <dbReference type="SAM" id="Phobius"/>
    </source>
</evidence>
<dbReference type="GO" id="GO:0007165">
    <property type="term" value="P:signal transduction"/>
    <property type="evidence" value="ECO:0007669"/>
    <property type="project" value="UniProtKB-KW"/>
</dbReference>
<dbReference type="EMBL" id="JAAIWK010000035">
    <property type="protein sequence ID" value="NEY21448.1"/>
    <property type="molecule type" value="Genomic_DNA"/>
</dbReference>
<evidence type="ECO:0000256" key="3">
    <source>
        <dbReference type="ARBA" id="ARBA00023136"/>
    </source>
</evidence>
<dbReference type="Pfam" id="PF00015">
    <property type="entry name" value="MCPsignal"/>
    <property type="match status" value="1"/>
</dbReference>
<dbReference type="Pfam" id="PF00672">
    <property type="entry name" value="HAMP"/>
    <property type="match status" value="1"/>
</dbReference>
<dbReference type="GO" id="GO:0004888">
    <property type="term" value="F:transmembrane signaling receptor activity"/>
    <property type="evidence" value="ECO:0007669"/>
    <property type="project" value="InterPro"/>
</dbReference>
<dbReference type="CDD" id="cd11386">
    <property type="entry name" value="MCP_signal"/>
    <property type="match status" value="1"/>
</dbReference>
<dbReference type="GO" id="GO:0005886">
    <property type="term" value="C:plasma membrane"/>
    <property type="evidence" value="ECO:0007669"/>
    <property type="project" value="UniProtKB-SubCell"/>
</dbReference>
<dbReference type="RefSeq" id="WP_163174400.1">
    <property type="nucleotide sequence ID" value="NZ_JAAIWK010000035.1"/>
</dbReference>
<comment type="caution">
    <text evidence="10">The sequence shown here is derived from an EMBL/GenBank/DDBJ whole genome shotgun (WGS) entry which is preliminary data.</text>
</comment>
<dbReference type="InterPro" id="IPR003660">
    <property type="entry name" value="HAMP_dom"/>
</dbReference>
<evidence type="ECO:0000256" key="5">
    <source>
        <dbReference type="ARBA" id="ARBA00029447"/>
    </source>
</evidence>
<evidence type="ECO:0000259" key="9">
    <source>
        <dbReference type="PROSITE" id="PS50885"/>
    </source>
</evidence>
<name>A0A6M0PCP3_9BACI</name>
<feature type="domain" description="Methyl-accepting transducer" evidence="8">
    <location>
        <begin position="276"/>
        <end position="512"/>
    </location>
</feature>
<dbReference type="PRINTS" id="PR00260">
    <property type="entry name" value="CHEMTRNSDUCR"/>
</dbReference>
<dbReference type="CDD" id="cd06225">
    <property type="entry name" value="HAMP"/>
    <property type="match status" value="1"/>
</dbReference>
<keyword evidence="11" id="KW-1185">Reference proteome</keyword>
<dbReference type="Gene3D" id="1.10.287.950">
    <property type="entry name" value="Methyl-accepting chemotaxis protein"/>
    <property type="match status" value="1"/>
</dbReference>
<keyword evidence="3 7" id="KW-0472">Membrane</keyword>
<keyword evidence="7" id="KW-0812">Transmembrane</keyword>
<keyword evidence="4 6" id="KW-0807">Transducer</keyword>
<dbReference type="PANTHER" id="PTHR32089:SF114">
    <property type="entry name" value="METHYL-ACCEPTING CHEMOTAXIS PROTEIN MCPB"/>
    <property type="match status" value="1"/>
</dbReference>
<evidence type="ECO:0000259" key="8">
    <source>
        <dbReference type="PROSITE" id="PS50111"/>
    </source>
</evidence>
<dbReference type="Proteomes" id="UP000476934">
    <property type="component" value="Unassembled WGS sequence"/>
</dbReference>
<dbReference type="Gene3D" id="6.10.340.10">
    <property type="match status" value="1"/>
</dbReference>
<evidence type="ECO:0000256" key="6">
    <source>
        <dbReference type="PROSITE-ProRule" id="PRU00284"/>
    </source>
</evidence>
<dbReference type="AlphaFoldDB" id="A0A6M0PCP3"/>
<dbReference type="GO" id="GO:0006935">
    <property type="term" value="P:chemotaxis"/>
    <property type="evidence" value="ECO:0007669"/>
    <property type="project" value="InterPro"/>
</dbReference>
<dbReference type="SMART" id="SM00283">
    <property type="entry name" value="MA"/>
    <property type="match status" value="1"/>
</dbReference>
<gene>
    <name evidence="10" type="ORF">G4D61_16010</name>
</gene>
<comment type="subcellular location">
    <subcellularLocation>
        <location evidence="1">Cell membrane</location>
    </subcellularLocation>
</comment>
<evidence type="ECO:0000256" key="1">
    <source>
        <dbReference type="ARBA" id="ARBA00004236"/>
    </source>
</evidence>
<accession>A0A6M0PCP3</accession>
<dbReference type="PROSITE" id="PS50885">
    <property type="entry name" value="HAMP"/>
    <property type="match status" value="1"/>
</dbReference>
<dbReference type="InterPro" id="IPR004090">
    <property type="entry name" value="Chemotax_Me-accpt_rcpt"/>
</dbReference>
<dbReference type="SMART" id="SM00304">
    <property type="entry name" value="HAMP"/>
    <property type="match status" value="1"/>
</dbReference>
<keyword evidence="2" id="KW-1003">Cell membrane</keyword>
<dbReference type="PROSITE" id="PS50111">
    <property type="entry name" value="CHEMOTAXIS_TRANSDUC_2"/>
    <property type="match status" value="1"/>
</dbReference>
<dbReference type="FunFam" id="1.10.287.950:FF:000001">
    <property type="entry name" value="Methyl-accepting chemotaxis sensory transducer"/>
    <property type="match status" value="1"/>
</dbReference>
<feature type="domain" description="HAMP" evidence="9">
    <location>
        <begin position="203"/>
        <end position="257"/>
    </location>
</feature>
<evidence type="ECO:0000256" key="2">
    <source>
        <dbReference type="ARBA" id="ARBA00022475"/>
    </source>
</evidence>
<feature type="transmembrane region" description="Helical" evidence="7">
    <location>
        <begin position="181"/>
        <end position="202"/>
    </location>
</feature>
<evidence type="ECO:0000313" key="10">
    <source>
        <dbReference type="EMBL" id="NEY21448.1"/>
    </source>
</evidence>
<reference evidence="10 11" key="1">
    <citation type="submission" date="2020-03" db="EMBL/GenBank/DDBJ databases">
        <title>Bacillus aquiflavi sp. nov., isolated from yellow water of strong flavor Chinese baijiu in Yibin region of China.</title>
        <authorList>
            <person name="Xie J."/>
        </authorList>
    </citation>
    <scope>NUCLEOTIDE SEQUENCE [LARGE SCALE GENOMIC DNA]</scope>
    <source>
        <strain evidence="10 11">Gsoil 114</strain>
    </source>
</reference>
<dbReference type="InterPro" id="IPR004089">
    <property type="entry name" value="MCPsignal_dom"/>
</dbReference>
<comment type="similarity">
    <text evidence="5">Belongs to the methyl-accepting chemotaxis (MCP) protein family.</text>
</comment>
<sequence>MKRTSIKQRLILLLSILILSLGGTGIYFINKENADYKELTKVKEMKEIQVLLYHVQYRLAGISNDERGYLLTGDHQYENETEDKKSEINKDLAEIDDLSNNSNIKGQLPDLKNALVDYYNLKDRMFSASNHKQALKIHFTDERNLRKQTLDPAVEKLVNTINSEIKDETTHYQKTSQIDHILLIVVELLLIIFAIIMGFYLIRSITSPLKKIQVQLEEIARGEGDLTKEIRVKSRDELGKLAESFNLFLRSLRKIIKQVGDNSIQVNQSSQTLQLASKDVIAATKTMNEHLQEVAASAGNQSEMMNQSSSAVEEMVIGINQISDNAANVADLSAVSTFKAENGSNELKELVHQIDTIYEFVEQSLESILNLEKQSSEIDDILKIIKSISDQTNLLALNAAIESARAGEAGKGFAVVAAEVRKLAEQSLASTEHIAKIVDNVQNETQKSVTIFNQIKERVDSNRTFAQSTQVKFQEIIKSFEEISYKIQDISATTEELSAGSEEVSASVVEMNKLSNNVADVIGKISTYSNGHLDNISRVQKDADQLATTSTELKTVVGKFKI</sequence>
<organism evidence="10 11">
    <name type="scientific">Heyndrickxia ginsengihumi</name>
    <dbReference type="NCBI Taxonomy" id="363870"/>
    <lineage>
        <taxon>Bacteria</taxon>
        <taxon>Bacillati</taxon>
        <taxon>Bacillota</taxon>
        <taxon>Bacilli</taxon>
        <taxon>Bacillales</taxon>
        <taxon>Bacillaceae</taxon>
        <taxon>Heyndrickxia</taxon>
    </lineage>
</organism>
<protein>
    <submittedName>
        <fullName evidence="10">Methyl-accepting chemotaxis protein</fullName>
    </submittedName>
</protein>
<keyword evidence="7" id="KW-1133">Transmembrane helix</keyword>